<feature type="region of interest" description="Disordered" evidence="6">
    <location>
        <begin position="34"/>
        <end position="53"/>
    </location>
</feature>
<feature type="compositionally biased region" description="Polar residues" evidence="6">
    <location>
        <begin position="34"/>
        <end position="43"/>
    </location>
</feature>
<keyword evidence="2" id="KW-1003">Cell membrane</keyword>
<dbReference type="PANTHER" id="PTHR35007:SF4">
    <property type="entry name" value="CONSERVED TRANSMEMBRANE PROTEIN-RELATED"/>
    <property type="match status" value="1"/>
</dbReference>
<evidence type="ECO:0000256" key="4">
    <source>
        <dbReference type="ARBA" id="ARBA00022989"/>
    </source>
</evidence>
<organism evidence="9 10">
    <name type="scientific">Humisphaera borealis</name>
    <dbReference type="NCBI Taxonomy" id="2807512"/>
    <lineage>
        <taxon>Bacteria</taxon>
        <taxon>Pseudomonadati</taxon>
        <taxon>Planctomycetota</taxon>
        <taxon>Phycisphaerae</taxon>
        <taxon>Tepidisphaerales</taxon>
        <taxon>Tepidisphaeraceae</taxon>
        <taxon>Humisphaera</taxon>
    </lineage>
</organism>
<evidence type="ECO:0000256" key="6">
    <source>
        <dbReference type="SAM" id="MobiDB-lite"/>
    </source>
</evidence>
<evidence type="ECO:0000256" key="7">
    <source>
        <dbReference type="SAM" id="Phobius"/>
    </source>
</evidence>
<keyword evidence="3 7" id="KW-0812">Transmembrane</keyword>
<evidence type="ECO:0000256" key="5">
    <source>
        <dbReference type="ARBA" id="ARBA00023136"/>
    </source>
</evidence>
<feature type="transmembrane region" description="Helical" evidence="7">
    <location>
        <begin position="62"/>
        <end position="85"/>
    </location>
</feature>
<accession>A0A7M2WTY7</accession>
<evidence type="ECO:0000313" key="10">
    <source>
        <dbReference type="Proteomes" id="UP000593765"/>
    </source>
</evidence>
<keyword evidence="4 7" id="KW-1133">Transmembrane helix</keyword>
<dbReference type="Pfam" id="PF00482">
    <property type="entry name" value="T2SSF"/>
    <property type="match status" value="1"/>
</dbReference>
<dbReference type="AlphaFoldDB" id="A0A7M2WTY7"/>
<evidence type="ECO:0000259" key="8">
    <source>
        <dbReference type="Pfam" id="PF00482"/>
    </source>
</evidence>
<evidence type="ECO:0000256" key="3">
    <source>
        <dbReference type="ARBA" id="ARBA00022692"/>
    </source>
</evidence>
<evidence type="ECO:0000313" key="9">
    <source>
        <dbReference type="EMBL" id="QOV88000.1"/>
    </source>
</evidence>
<keyword evidence="5 7" id="KW-0472">Membrane</keyword>
<gene>
    <name evidence="9" type="ORF">IPV69_17220</name>
</gene>
<feature type="transmembrane region" description="Helical" evidence="7">
    <location>
        <begin position="106"/>
        <end position="128"/>
    </location>
</feature>
<evidence type="ECO:0000256" key="2">
    <source>
        <dbReference type="ARBA" id="ARBA00022475"/>
    </source>
</evidence>
<feature type="transmembrane region" description="Helical" evidence="7">
    <location>
        <begin position="7"/>
        <end position="29"/>
    </location>
</feature>
<dbReference type="InterPro" id="IPR018076">
    <property type="entry name" value="T2SS_GspF_dom"/>
</dbReference>
<keyword evidence="10" id="KW-1185">Reference proteome</keyword>
<protein>
    <submittedName>
        <fullName evidence="9">Type II secretion system F family protein</fullName>
    </submittedName>
</protein>
<dbReference type="Proteomes" id="UP000593765">
    <property type="component" value="Chromosome"/>
</dbReference>
<sequence length="312" mass="33570">MDSLDPTLVKLISSLCFGMAAALLGFAGYRSLQSDGSASNANVDPSMRRSEMRRRAMQDSPGITILLAWLRIPATFISRLGLPALRKYVRAPYARAGYPGGLDDDELLSLGVVLGIVMAVFSGFSAAVVFGPQFALLGIGFLPAGFLVMVSSLKSKAEARELRIVRSMPYVLDLIVLILRSGTSLNVALQRVVKDYADHPVGDELGQVLAEIDMGSPRVEALRRWADRVPSPDINALADSIVQSEELGWPLADTLERQADRMAAERVLQAQSKAGAAGVMVMIPSTLVLVAAVILLFGPMLVRFLQGGFQLK</sequence>
<feature type="domain" description="Type II secretion system protein GspF" evidence="8">
    <location>
        <begin position="172"/>
        <end position="297"/>
    </location>
</feature>
<name>A0A7M2WTY7_9BACT</name>
<proteinExistence type="predicted"/>
<evidence type="ECO:0000256" key="1">
    <source>
        <dbReference type="ARBA" id="ARBA00004651"/>
    </source>
</evidence>
<dbReference type="PANTHER" id="PTHR35007">
    <property type="entry name" value="INTEGRAL MEMBRANE PROTEIN-RELATED"/>
    <property type="match status" value="1"/>
</dbReference>
<dbReference type="InterPro" id="IPR042094">
    <property type="entry name" value="T2SS_GspF_sf"/>
</dbReference>
<feature type="transmembrane region" description="Helical" evidence="7">
    <location>
        <begin position="134"/>
        <end position="153"/>
    </location>
</feature>
<comment type="subcellular location">
    <subcellularLocation>
        <location evidence="1">Cell membrane</location>
        <topology evidence="1">Multi-pass membrane protein</topology>
    </subcellularLocation>
</comment>
<dbReference type="EMBL" id="CP063458">
    <property type="protein sequence ID" value="QOV88000.1"/>
    <property type="molecule type" value="Genomic_DNA"/>
</dbReference>
<feature type="transmembrane region" description="Helical" evidence="7">
    <location>
        <begin position="276"/>
        <end position="302"/>
    </location>
</feature>
<dbReference type="KEGG" id="hbs:IPV69_17220"/>
<reference evidence="9 10" key="1">
    <citation type="submission" date="2020-10" db="EMBL/GenBank/DDBJ databases">
        <title>Wide distribution of Phycisphaera-like planctomycetes from WD2101 soil group in peatlands and genome analysis of the first cultivated representative.</title>
        <authorList>
            <person name="Dedysh S.N."/>
            <person name="Beletsky A.V."/>
            <person name="Ivanova A."/>
            <person name="Kulichevskaya I.S."/>
            <person name="Suzina N.E."/>
            <person name="Philippov D.A."/>
            <person name="Rakitin A.L."/>
            <person name="Mardanov A.V."/>
            <person name="Ravin N.V."/>
        </authorList>
    </citation>
    <scope>NUCLEOTIDE SEQUENCE [LARGE SCALE GENOMIC DNA]</scope>
    <source>
        <strain evidence="9 10">M1803</strain>
    </source>
</reference>
<dbReference type="GO" id="GO:0005886">
    <property type="term" value="C:plasma membrane"/>
    <property type="evidence" value="ECO:0007669"/>
    <property type="project" value="UniProtKB-SubCell"/>
</dbReference>
<dbReference type="Gene3D" id="1.20.81.30">
    <property type="entry name" value="Type II secretion system (T2SS), domain F"/>
    <property type="match status" value="1"/>
</dbReference>